<protein>
    <recommendedName>
        <fullName evidence="3">Ubiquinone biosynthesis protein</fullName>
    </recommendedName>
</protein>
<dbReference type="Pfam" id="PF05019">
    <property type="entry name" value="Coq4"/>
    <property type="match status" value="1"/>
</dbReference>
<sequence>MVGMTDATLSSASESRALPDFPHGPIRPFEAWRAFWDLVADRDNTVHVFRFFMAVNGKTAGTSFRRFLKSDFGRKMLADPHYIDRILLDRKTLEAAGPGTVAASYLHYLDSENLHPLGVHQAAKDAAPELWARMERDYPEYAVMRRTTAILHDLYHVLTGYGRDPLGEAVLLEFSGAQSGNRGARLLGRAAGLRIRSEIRSWPVGRMMDNAVRMAREATDLALVDPADYLHLPLDEARAMLNIVPDPVYRKIRAEWTGPEPVSGKAA</sequence>
<dbReference type="EMBL" id="SRXW01000006">
    <property type="protein sequence ID" value="TGY87468.1"/>
    <property type="molecule type" value="Genomic_DNA"/>
</dbReference>
<dbReference type="Proteomes" id="UP000308054">
    <property type="component" value="Unassembled WGS sequence"/>
</dbReference>
<accession>A0A4S2GX55</accession>
<dbReference type="InterPro" id="IPR007715">
    <property type="entry name" value="Coq4"/>
</dbReference>
<dbReference type="AlphaFoldDB" id="A0A4S2GX55"/>
<organism evidence="1 2">
    <name type="scientific">Marinicauda algicola</name>
    <dbReference type="NCBI Taxonomy" id="2029849"/>
    <lineage>
        <taxon>Bacteria</taxon>
        <taxon>Pseudomonadati</taxon>
        <taxon>Pseudomonadota</taxon>
        <taxon>Alphaproteobacteria</taxon>
        <taxon>Maricaulales</taxon>
        <taxon>Maricaulaceae</taxon>
        <taxon>Marinicauda</taxon>
    </lineage>
</organism>
<comment type="caution">
    <text evidence="1">The sequence shown here is derived from an EMBL/GenBank/DDBJ whole genome shotgun (WGS) entry which is preliminary data.</text>
</comment>
<evidence type="ECO:0008006" key="3">
    <source>
        <dbReference type="Google" id="ProtNLM"/>
    </source>
</evidence>
<evidence type="ECO:0000313" key="2">
    <source>
        <dbReference type="Proteomes" id="UP000308054"/>
    </source>
</evidence>
<dbReference type="GO" id="GO:0006744">
    <property type="term" value="P:ubiquinone biosynthetic process"/>
    <property type="evidence" value="ECO:0007669"/>
    <property type="project" value="InterPro"/>
</dbReference>
<evidence type="ECO:0000313" key="1">
    <source>
        <dbReference type="EMBL" id="TGY87468.1"/>
    </source>
</evidence>
<proteinExistence type="predicted"/>
<keyword evidence="2" id="KW-1185">Reference proteome</keyword>
<name>A0A4S2GX55_9PROT</name>
<gene>
    <name evidence="1" type="ORF">E5163_15495</name>
</gene>
<reference evidence="1 2" key="1">
    <citation type="journal article" date="2017" name="Int. J. Syst. Evol. Microbiol.">
        <title>Marinicauda algicola sp. nov., isolated from a marine red alga Rhodosorus marinus.</title>
        <authorList>
            <person name="Jeong S.E."/>
            <person name="Jeon S.H."/>
            <person name="Chun B.H."/>
            <person name="Kim D.W."/>
            <person name="Jeon C.O."/>
        </authorList>
    </citation>
    <scope>NUCLEOTIDE SEQUENCE [LARGE SCALE GENOMIC DNA]</scope>
    <source>
        <strain evidence="1 2">JCM 31718</strain>
    </source>
</reference>